<protein>
    <submittedName>
        <fullName evidence="7">MBL fold metallo-hydrolase</fullName>
    </submittedName>
</protein>
<evidence type="ECO:0000256" key="5">
    <source>
        <dbReference type="SAM" id="MobiDB-lite"/>
    </source>
</evidence>
<dbReference type="CDD" id="cd06262">
    <property type="entry name" value="metallo-hydrolase-like_MBL-fold"/>
    <property type="match status" value="1"/>
</dbReference>
<dbReference type="InterPro" id="IPR051453">
    <property type="entry name" value="MBL_Glyoxalase_II"/>
</dbReference>
<reference evidence="7 8" key="1">
    <citation type="journal article" date="2016" name="Nat. Commun.">
        <title>Thousands of microbial genomes shed light on interconnected biogeochemical processes in an aquifer system.</title>
        <authorList>
            <person name="Anantharaman K."/>
            <person name="Brown C.T."/>
            <person name="Hug L.A."/>
            <person name="Sharon I."/>
            <person name="Castelle C.J."/>
            <person name="Probst A.J."/>
            <person name="Thomas B.C."/>
            <person name="Singh A."/>
            <person name="Wilkins M.J."/>
            <person name="Karaoz U."/>
            <person name="Brodie E.L."/>
            <person name="Williams K.H."/>
            <person name="Hubbard S.S."/>
            <person name="Banfield J.F."/>
        </authorList>
    </citation>
    <scope>NUCLEOTIDE SEQUENCE [LARGE SCALE GENOMIC DNA]</scope>
</reference>
<accession>A0A1F5RI38</accession>
<evidence type="ECO:0000256" key="3">
    <source>
        <dbReference type="ARBA" id="ARBA00022801"/>
    </source>
</evidence>
<evidence type="ECO:0000313" key="8">
    <source>
        <dbReference type="Proteomes" id="UP000177230"/>
    </source>
</evidence>
<dbReference type="EMBL" id="MFFM01000009">
    <property type="protein sequence ID" value="OGF14135.1"/>
    <property type="molecule type" value="Genomic_DNA"/>
</dbReference>
<dbReference type="Pfam" id="PF00753">
    <property type="entry name" value="Lactamase_B"/>
    <property type="match status" value="1"/>
</dbReference>
<feature type="domain" description="Metallo-beta-lactamase" evidence="6">
    <location>
        <begin position="13"/>
        <end position="194"/>
    </location>
</feature>
<dbReference type="GO" id="GO:0046872">
    <property type="term" value="F:metal ion binding"/>
    <property type="evidence" value="ECO:0007669"/>
    <property type="project" value="UniProtKB-KW"/>
</dbReference>
<sequence length="210" mass="22569">MIYQTVVAKGLVDTNCYLLACSETGEAMIIDPGAFNPGEARTILGLISQHDLKPRYILNTHGHIDHIAGNQPIKKATGAELLIHSSDADMIGSGTMNGSFMFGKEVVSPPADRQLEDGQIIQLGKLSIRVIHTPGHTPGCICLHVDGTLFSGDTLFAGSVGRTDLPGGDEKAIIRSIKERLLNLPDETVIRPGHGPRTTIGQERKENPFL</sequence>
<keyword evidence="2" id="KW-0479">Metal-binding</keyword>
<dbReference type="SUPFAM" id="SSF56281">
    <property type="entry name" value="Metallo-hydrolase/oxidoreductase"/>
    <property type="match status" value="1"/>
</dbReference>
<evidence type="ECO:0000256" key="1">
    <source>
        <dbReference type="ARBA" id="ARBA00001947"/>
    </source>
</evidence>
<dbReference type="Gene3D" id="3.60.15.10">
    <property type="entry name" value="Ribonuclease Z/Hydroxyacylglutathione hydrolase-like"/>
    <property type="match status" value="1"/>
</dbReference>
<dbReference type="InterPro" id="IPR001279">
    <property type="entry name" value="Metallo-B-lactamas"/>
</dbReference>
<dbReference type="GO" id="GO:0016787">
    <property type="term" value="F:hydrolase activity"/>
    <property type="evidence" value="ECO:0007669"/>
    <property type="project" value="UniProtKB-KW"/>
</dbReference>
<comment type="caution">
    <text evidence="7">The sequence shown here is derived from an EMBL/GenBank/DDBJ whole genome shotgun (WGS) entry which is preliminary data.</text>
</comment>
<proteinExistence type="predicted"/>
<keyword evidence="3 7" id="KW-0378">Hydrolase</keyword>
<dbReference type="SMART" id="SM00849">
    <property type="entry name" value="Lactamase_B"/>
    <property type="match status" value="1"/>
</dbReference>
<evidence type="ECO:0000256" key="2">
    <source>
        <dbReference type="ARBA" id="ARBA00022723"/>
    </source>
</evidence>
<dbReference type="PANTHER" id="PTHR46233:SF3">
    <property type="entry name" value="HYDROXYACYLGLUTATHIONE HYDROLASE GLOC"/>
    <property type="match status" value="1"/>
</dbReference>
<gene>
    <name evidence="7" type="ORF">A2024_05835</name>
</gene>
<evidence type="ECO:0000313" key="7">
    <source>
        <dbReference type="EMBL" id="OGF14135.1"/>
    </source>
</evidence>
<comment type="cofactor">
    <cofactor evidence="1">
        <name>Zn(2+)</name>
        <dbReference type="ChEBI" id="CHEBI:29105"/>
    </cofactor>
</comment>
<name>A0A1F5RI38_9BACT</name>
<dbReference type="InterPro" id="IPR036866">
    <property type="entry name" value="RibonucZ/Hydroxyglut_hydro"/>
</dbReference>
<organism evidence="7 8">
    <name type="scientific">Candidatus Edwardsbacteria bacterium GWF2_54_11</name>
    <dbReference type="NCBI Taxonomy" id="1817851"/>
    <lineage>
        <taxon>Bacteria</taxon>
        <taxon>Candidatus Edwardsiibacteriota</taxon>
    </lineage>
</organism>
<keyword evidence="4" id="KW-0862">Zinc</keyword>
<feature type="region of interest" description="Disordered" evidence="5">
    <location>
        <begin position="187"/>
        <end position="210"/>
    </location>
</feature>
<evidence type="ECO:0000256" key="4">
    <source>
        <dbReference type="ARBA" id="ARBA00022833"/>
    </source>
</evidence>
<dbReference type="PANTHER" id="PTHR46233">
    <property type="entry name" value="HYDROXYACYLGLUTATHIONE HYDROLASE GLOC"/>
    <property type="match status" value="1"/>
</dbReference>
<evidence type="ECO:0000259" key="6">
    <source>
        <dbReference type="SMART" id="SM00849"/>
    </source>
</evidence>
<dbReference type="Proteomes" id="UP000177230">
    <property type="component" value="Unassembled WGS sequence"/>
</dbReference>
<dbReference type="AlphaFoldDB" id="A0A1F5RI38"/>